<feature type="region of interest" description="Disordered" evidence="1">
    <location>
        <begin position="39"/>
        <end position="76"/>
    </location>
</feature>
<feature type="compositionally biased region" description="Basic and acidic residues" evidence="1">
    <location>
        <begin position="679"/>
        <end position="689"/>
    </location>
</feature>
<feature type="compositionally biased region" description="Polar residues" evidence="1">
    <location>
        <begin position="465"/>
        <end position="475"/>
    </location>
</feature>
<feature type="compositionally biased region" description="Basic and acidic residues" evidence="1">
    <location>
        <begin position="39"/>
        <end position="52"/>
    </location>
</feature>
<dbReference type="AlphaFoldDB" id="A0A5C3K980"/>
<sequence length="897" mass="102112">MPFMQNPIQSSNSKKSSQHLRKAACESNLLQEKLAKEAEISSKVKREPEEHTTFPSGFFKESFREPEVKEEDSEESADEVVQHLEDIKEPHSPLFQREFSLFQEPSPVLTQISEKSNNTFEEAEVKTDRAKKKFTTIYIDDSDLKAQWQAIAEFQTGTYTSFKKAVLALYPQAECLMRGSRKVLDTIFSKFYDIPIHDLDQLSAMIMAIQGEVAKLKLISEARKQPVITDNELTQKFLGCLSGMFQQNLKMRLVALYTQKKIGETAREALKKAREAAVTNPGPLAEAEVPLEEDTYKKMLDEHQPIEQRFTFGELVMIAQIVAKEHSVDVYSVPSMITRQIVPVKTEAIAPNYGSSLFNWNPSAGEATKMSSIPEAPVTIKQEPKAEIFAFRQYINEGHVNITKKVEEQWALMKQETEKQSLDLRGIRDQLQILTRHPQAVQMYQQEALRVPQSSSSNSAQYSSPRNQSWNQDGNDSWRNWSREPFICYFYKGSGHTAERCFERARYIKEGKIHLENGGVYVTHSNERVTNTVNGVSQKEKVDKALASRSVNMFESYQGGSNYQEPAPFVTSQDFHEFKGEISDKFDVLLQTMDSWRRPGPAPTPRPPTPKAEAPQAPSVNTAPNPDPATMAAMMNMYQQFMQNGGQQVFQKIPEIDEESDTDSEMDKEPLLRNKKKAVHFEKPTKPRQETSTATPAKPIEPPQTQEDVQARGRGLHEEQPFKDVPSQNTIPIGIFKPVELNTTQNVPRKEELPNTERRVPAFRKCALVEDEAKLTKVIKELWNLELPITVRALASISTGAHKYLKRMLKGEPSLAEKRLAHYLLASPEEEHQVWMNTISLLDQVEDIRVDKTRKLYEETENIDIRLQNFLSVEELPWTQVQVADGNSTVINGSKDQ</sequence>
<feature type="compositionally biased region" description="Pro residues" evidence="1">
    <location>
        <begin position="600"/>
        <end position="610"/>
    </location>
</feature>
<dbReference type="EMBL" id="ML210704">
    <property type="protein sequence ID" value="TFK16619.1"/>
    <property type="molecule type" value="Genomic_DNA"/>
</dbReference>
<evidence type="ECO:0000313" key="2">
    <source>
        <dbReference type="EMBL" id="TFK16619.1"/>
    </source>
</evidence>
<reference evidence="2 3" key="1">
    <citation type="journal article" date="2019" name="Nat. Ecol. Evol.">
        <title>Megaphylogeny resolves global patterns of mushroom evolution.</title>
        <authorList>
            <person name="Varga T."/>
            <person name="Krizsan K."/>
            <person name="Foldi C."/>
            <person name="Dima B."/>
            <person name="Sanchez-Garcia M."/>
            <person name="Sanchez-Ramirez S."/>
            <person name="Szollosi G.J."/>
            <person name="Szarkandi J.G."/>
            <person name="Papp V."/>
            <person name="Albert L."/>
            <person name="Andreopoulos W."/>
            <person name="Angelini C."/>
            <person name="Antonin V."/>
            <person name="Barry K.W."/>
            <person name="Bougher N.L."/>
            <person name="Buchanan P."/>
            <person name="Buyck B."/>
            <person name="Bense V."/>
            <person name="Catcheside P."/>
            <person name="Chovatia M."/>
            <person name="Cooper J."/>
            <person name="Damon W."/>
            <person name="Desjardin D."/>
            <person name="Finy P."/>
            <person name="Geml J."/>
            <person name="Haridas S."/>
            <person name="Hughes K."/>
            <person name="Justo A."/>
            <person name="Karasinski D."/>
            <person name="Kautmanova I."/>
            <person name="Kiss B."/>
            <person name="Kocsube S."/>
            <person name="Kotiranta H."/>
            <person name="LaButti K.M."/>
            <person name="Lechner B.E."/>
            <person name="Liimatainen K."/>
            <person name="Lipzen A."/>
            <person name="Lukacs Z."/>
            <person name="Mihaltcheva S."/>
            <person name="Morgado L.N."/>
            <person name="Niskanen T."/>
            <person name="Noordeloos M.E."/>
            <person name="Ohm R.A."/>
            <person name="Ortiz-Santana B."/>
            <person name="Ovrebo C."/>
            <person name="Racz N."/>
            <person name="Riley R."/>
            <person name="Savchenko A."/>
            <person name="Shiryaev A."/>
            <person name="Soop K."/>
            <person name="Spirin V."/>
            <person name="Szebenyi C."/>
            <person name="Tomsovsky M."/>
            <person name="Tulloss R.E."/>
            <person name="Uehling J."/>
            <person name="Grigoriev I.V."/>
            <person name="Vagvolgyi C."/>
            <person name="Papp T."/>
            <person name="Martin F.M."/>
            <person name="Miettinen O."/>
            <person name="Hibbett D.S."/>
            <person name="Nagy L.G."/>
        </authorList>
    </citation>
    <scope>NUCLEOTIDE SEQUENCE [LARGE SCALE GENOMIC DNA]</scope>
    <source>
        <strain evidence="2 3">CBS 121175</strain>
    </source>
</reference>
<keyword evidence="3" id="KW-1185">Reference proteome</keyword>
<name>A0A5C3K980_COPMA</name>
<accession>A0A5C3K980</accession>
<dbReference type="OrthoDB" id="2962718at2759"/>
<feature type="region of interest" description="Disordered" evidence="1">
    <location>
        <begin position="1"/>
        <end position="23"/>
    </location>
</feature>
<evidence type="ECO:0000256" key="1">
    <source>
        <dbReference type="SAM" id="MobiDB-lite"/>
    </source>
</evidence>
<dbReference type="STRING" id="230819.A0A5C3K980"/>
<protein>
    <submittedName>
        <fullName evidence="2">Uncharacterized protein</fullName>
    </submittedName>
</protein>
<organism evidence="2 3">
    <name type="scientific">Coprinopsis marcescibilis</name>
    <name type="common">Agaric fungus</name>
    <name type="synonym">Psathyrella marcescibilis</name>
    <dbReference type="NCBI Taxonomy" id="230819"/>
    <lineage>
        <taxon>Eukaryota</taxon>
        <taxon>Fungi</taxon>
        <taxon>Dikarya</taxon>
        <taxon>Basidiomycota</taxon>
        <taxon>Agaricomycotina</taxon>
        <taxon>Agaricomycetes</taxon>
        <taxon>Agaricomycetidae</taxon>
        <taxon>Agaricales</taxon>
        <taxon>Agaricineae</taxon>
        <taxon>Psathyrellaceae</taxon>
        <taxon>Coprinopsis</taxon>
    </lineage>
</organism>
<feature type="region of interest" description="Disordered" evidence="1">
    <location>
        <begin position="595"/>
        <end position="630"/>
    </location>
</feature>
<feature type="region of interest" description="Disordered" evidence="1">
    <location>
        <begin position="448"/>
        <end position="475"/>
    </location>
</feature>
<gene>
    <name evidence="2" type="ORF">FA15DRAFT_662021</name>
</gene>
<dbReference type="Proteomes" id="UP000307440">
    <property type="component" value="Unassembled WGS sequence"/>
</dbReference>
<feature type="non-terminal residue" evidence="2">
    <location>
        <position position="897"/>
    </location>
</feature>
<feature type="region of interest" description="Disordered" evidence="1">
    <location>
        <begin position="658"/>
        <end position="713"/>
    </location>
</feature>
<feature type="compositionally biased region" description="Low complexity" evidence="1">
    <location>
        <begin position="454"/>
        <end position="464"/>
    </location>
</feature>
<evidence type="ECO:0000313" key="3">
    <source>
        <dbReference type="Proteomes" id="UP000307440"/>
    </source>
</evidence>
<feature type="compositionally biased region" description="Polar residues" evidence="1">
    <location>
        <begin position="1"/>
        <end position="15"/>
    </location>
</feature>
<proteinExistence type="predicted"/>